<protein>
    <submittedName>
        <fullName evidence="2">Uncharacterized protein</fullName>
    </submittedName>
</protein>
<evidence type="ECO:0000313" key="2">
    <source>
        <dbReference type="EMBL" id="MDR6269562.1"/>
    </source>
</evidence>
<keyword evidence="1" id="KW-0472">Membrane</keyword>
<feature type="transmembrane region" description="Helical" evidence="1">
    <location>
        <begin position="40"/>
        <end position="64"/>
    </location>
</feature>
<keyword evidence="1" id="KW-0812">Transmembrane</keyword>
<keyword evidence="3" id="KW-1185">Reference proteome</keyword>
<sequence>MSSEPASEQIRISEVDEHGTAVEAAELEAELSAGNRVNPWLVALWVLGAASVGLFVLALLGAAFSYPASYSADYPNAPYLERPWYAALAPFSWMFLIMAFLTVLCSLILHAVFWDRRR</sequence>
<dbReference type="Proteomes" id="UP001185069">
    <property type="component" value="Unassembled WGS sequence"/>
</dbReference>
<reference evidence="2 3" key="1">
    <citation type="submission" date="2023-07" db="EMBL/GenBank/DDBJ databases">
        <title>Sequencing the genomes of 1000 actinobacteria strains.</title>
        <authorList>
            <person name="Klenk H.-P."/>
        </authorList>
    </citation>
    <scope>NUCLEOTIDE SEQUENCE [LARGE SCALE GENOMIC DNA]</scope>
    <source>
        <strain evidence="2 3">DSM 14555</strain>
    </source>
</reference>
<name>A0ABU1JAW7_9MICC</name>
<dbReference type="EMBL" id="JAVDQF010000001">
    <property type="protein sequence ID" value="MDR6269562.1"/>
    <property type="molecule type" value="Genomic_DNA"/>
</dbReference>
<feature type="transmembrane region" description="Helical" evidence="1">
    <location>
        <begin position="84"/>
        <end position="113"/>
    </location>
</feature>
<organism evidence="2 3">
    <name type="scientific">Arthrobacter russicus</name>
    <dbReference type="NCBI Taxonomy" id="172040"/>
    <lineage>
        <taxon>Bacteria</taxon>
        <taxon>Bacillati</taxon>
        <taxon>Actinomycetota</taxon>
        <taxon>Actinomycetes</taxon>
        <taxon>Micrococcales</taxon>
        <taxon>Micrococcaceae</taxon>
        <taxon>Arthrobacter</taxon>
    </lineage>
</organism>
<dbReference type="RefSeq" id="WP_296362785.1">
    <property type="nucleotide sequence ID" value="NZ_BAAAHY010000005.1"/>
</dbReference>
<comment type="caution">
    <text evidence="2">The sequence shown here is derived from an EMBL/GenBank/DDBJ whole genome shotgun (WGS) entry which is preliminary data.</text>
</comment>
<proteinExistence type="predicted"/>
<evidence type="ECO:0000313" key="3">
    <source>
        <dbReference type="Proteomes" id="UP001185069"/>
    </source>
</evidence>
<accession>A0ABU1JAW7</accession>
<keyword evidence="1" id="KW-1133">Transmembrane helix</keyword>
<gene>
    <name evidence="2" type="ORF">JOE69_001800</name>
</gene>
<evidence type="ECO:0000256" key="1">
    <source>
        <dbReference type="SAM" id="Phobius"/>
    </source>
</evidence>